<evidence type="ECO:0000313" key="2">
    <source>
        <dbReference type="Proteomes" id="UP000249061"/>
    </source>
</evidence>
<name>A0A2W5UZP6_9BACT</name>
<reference evidence="1 2" key="1">
    <citation type="submission" date="2017-08" db="EMBL/GenBank/DDBJ databases">
        <title>Infants hospitalized years apart are colonized by the same room-sourced microbial strains.</title>
        <authorList>
            <person name="Brooks B."/>
            <person name="Olm M.R."/>
            <person name="Firek B.A."/>
            <person name="Baker R."/>
            <person name="Thomas B.C."/>
            <person name="Morowitz M.J."/>
            <person name="Banfield J.F."/>
        </authorList>
    </citation>
    <scope>NUCLEOTIDE SEQUENCE [LARGE SCALE GENOMIC DNA]</scope>
    <source>
        <strain evidence="1">S2_003_000_R2_14</strain>
    </source>
</reference>
<accession>A0A2W5UZP6</accession>
<evidence type="ECO:0000313" key="1">
    <source>
        <dbReference type="EMBL" id="PZR08864.1"/>
    </source>
</evidence>
<dbReference type="EMBL" id="QFQP01000023">
    <property type="protein sequence ID" value="PZR08864.1"/>
    <property type="molecule type" value="Genomic_DNA"/>
</dbReference>
<dbReference type="Proteomes" id="UP000249061">
    <property type="component" value="Unassembled WGS sequence"/>
</dbReference>
<evidence type="ECO:0008006" key="3">
    <source>
        <dbReference type="Google" id="ProtNLM"/>
    </source>
</evidence>
<comment type="caution">
    <text evidence="1">The sequence shown here is derived from an EMBL/GenBank/DDBJ whole genome shotgun (WGS) entry which is preliminary data.</text>
</comment>
<protein>
    <recommendedName>
        <fullName evidence="3">Outer membrane protein beta-barrel domain-containing protein</fullName>
    </recommendedName>
</protein>
<organism evidence="1 2">
    <name type="scientific">Archangium gephyra</name>
    <dbReference type="NCBI Taxonomy" id="48"/>
    <lineage>
        <taxon>Bacteria</taxon>
        <taxon>Pseudomonadati</taxon>
        <taxon>Myxococcota</taxon>
        <taxon>Myxococcia</taxon>
        <taxon>Myxococcales</taxon>
        <taxon>Cystobacterineae</taxon>
        <taxon>Archangiaceae</taxon>
        <taxon>Archangium</taxon>
    </lineage>
</organism>
<gene>
    <name evidence="1" type="ORF">DI536_23510</name>
</gene>
<proteinExistence type="predicted"/>
<dbReference type="AlphaFoldDB" id="A0A2W5UZP6"/>
<sequence length="179" mass="18208">MLTTSALVLALAAAPADDVRLRGGIGLTGSAGYSFSPSTAGASPGLDVEIGLTIRDTVALVLRATGGTIIVSSAIVTDAAIEFALSERFYISAGLGLGWLGPLGDNNVPIAVNLVAPARFSWLFARNGNRSGFQAFFELAPGIRLTNVTGSPDVPGPNPPGVRAPLMGIATLGVGYAWK</sequence>